<dbReference type="Proteomes" id="UP000887458">
    <property type="component" value="Unassembled WGS sequence"/>
</dbReference>
<protein>
    <recommendedName>
        <fullName evidence="3">Transmembrane protein</fullName>
    </recommendedName>
</protein>
<organism evidence="1 2">
    <name type="scientific">Dermatophagoides pteronyssinus</name>
    <name type="common">European house dust mite</name>
    <dbReference type="NCBI Taxonomy" id="6956"/>
    <lineage>
        <taxon>Eukaryota</taxon>
        <taxon>Metazoa</taxon>
        <taxon>Ecdysozoa</taxon>
        <taxon>Arthropoda</taxon>
        <taxon>Chelicerata</taxon>
        <taxon>Arachnida</taxon>
        <taxon>Acari</taxon>
        <taxon>Acariformes</taxon>
        <taxon>Sarcoptiformes</taxon>
        <taxon>Astigmata</taxon>
        <taxon>Psoroptidia</taxon>
        <taxon>Analgoidea</taxon>
        <taxon>Pyroglyphidae</taxon>
        <taxon>Dermatophagoidinae</taxon>
        <taxon>Dermatophagoides</taxon>
    </lineage>
</organism>
<evidence type="ECO:0000313" key="1">
    <source>
        <dbReference type="EMBL" id="KAH9415188.1"/>
    </source>
</evidence>
<proteinExistence type="predicted"/>
<sequence>MNLKLKYRSESKEAKLMIRVKKDDDDDNHYDYDRCFVLSSSIRFNLLSVDLCCASIVFLLAI</sequence>
<evidence type="ECO:0008006" key="3">
    <source>
        <dbReference type="Google" id="ProtNLM"/>
    </source>
</evidence>
<accession>A0ABQ8IXZ0</accession>
<reference evidence="1 2" key="1">
    <citation type="journal article" date="2018" name="J. Allergy Clin. Immunol.">
        <title>High-quality assembly of Dermatophagoides pteronyssinus genome and transcriptome reveals a wide range of novel allergens.</title>
        <authorList>
            <person name="Liu X.Y."/>
            <person name="Yang K.Y."/>
            <person name="Wang M.Q."/>
            <person name="Kwok J.S."/>
            <person name="Zeng X."/>
            <person name="Yang Z."/>
            <person name="Xiao X.J."/>
            <person name="Lau C.P."/>
            <person name="Li Y."/>
            <person name="Huang Z.M."/>
            <person name="Ba J.G."/>
            <person name="Yim A.K."/>
            <person name="Ouyang C.Y."/>
            <person name="Ngai S.M."/>
            <person name="Chan T.F."/>
            <person name="Leung E.L."/>
            <person name="Liu L."/>
            <person name="Liu Z.G."/>
            <person name="Tsui S.K."/>
        </authorList>
    </citation>
    <scope>NUCLEOTIDE SEQUENCE [LARGE SCALE GENOMIC DNA]</scope>
    <source>
        <strain evidence="1">Derp</strain>
    </source>
</reference>
<name>A0ABQ8IXZ0_DERPT</name>
<comment type="caution">
    <text evidence="1">The sequence shown here is derived from an EMBL/GenBank/DDBJ whole genome shotgun (WGS) entry which is preliminary data.</text>
</comment>
<reference evidence="1 2" key="2">
    <citation type="journal article" date="2022" name="Mol. Biol. Evol.">
        <title>Comparative Genomics Reveals Insights into the Divergent Evolution of Astigmatic Mites and Household Pest Adaptations.</title>
        <authorList>
            <person name="Xiong Q."/>
            <person name="Wan A.T."/>
            <person name="Liu X."/>
            <person name="Fung C.S."/>
            <person name="Xiao X."/>
            <person name="Malainual N."/>
            <person name="Hou J."/>
            <person name="Wang L."/>
            <person name="Wang M."/>
            <person name="Yang K.Y."/>
            <person name="Cui Y."/>
            <person name="Leung E.L."/>
            <person name="Nong W."/>
            <person name="Shin S.K."/>
            <person name="Au S.W."/>
            <person name="Jeong K.Y."/>
            <person name="Chew F.T."/>
            <person name="Hui J.H."/>
            <person name="Leung T.F."/>
            <person name="Tungtrongchitr A."/>
            <person name="Zhong N."/>
            <person name="Liu Z."/>
            <person name="Tsui S.K."/>
        </authorList>
    </citation>
    <scope>NUCLEOTIDE SEQUENCE [LARGE SCALE GENOMIC DNA]</scope>
    <source>
        <strain evidence="1">Derp</strain>
    </source>
</reference>
<keyword evidence="2" id="KW-1185">Reference proteome</keyword>
<evidence type="ECO:0000313" key="2">
    <source>
        <dbReference type="Proteomes" id="UP000887458"/>
    </source>
</evidence>
<dbReference type="EMBL" id="NJHN03000099">
    <property type="protein sequence ID" value="KAH9415188.1"/>
    <property type="molecule type" value="Genomic_DNA"/>
</dbReference>
<gene>
    <name evidence="1" type="ORF">DERP_006279</name>
</gene>